<accession>A0A161QEK4</accession>
<evidence type="ECO:0000313" key="2">
    <source>
        <dbReference type="EMBL" id="KYG26977.1"/>
    </source>
</evidence>
<organism evidence="2 3">
    <name type="scientific">Alkalihalobacillus trypoxylicola</name>
    <dbReference type="NCBI Taxonomy" id="519424"/>
    <lineage>
        <taxon>Bacteria</taxon>
        <taxon>Bacillati</taxon>
        <taxon>Bacillota</taxon>
        <taxon>Bacilli</taxon>
        <taxon>Bacillales</taxon>
        <taxon>Bacillaceae</taxon>
        <taxon>Alkalihalobacillus</taxon>
    </lineage>
</organism>
<protein>
    <recommendedName>
        <fullName evidence="1">DUF1854 domain-containing protein</fullName>
    </recommendedName>
</protein>
<reference evidence="2" key="1">
    <citation type="submission" date="2016-02" db="EMBL/GenBank/DDBJ databases">
        <title>Genome sequence of Bacillus trypoxylicola KCTC 13244(T).</title>
        <authorList>
            <person name="Jeong H."/>
            <person name="Park S.-H."/>
            <person name="Choi S.-K."/>
        </authorList>
    </citation>
    <scope>NUCLEOTIDE SEQUENCE [LARGE SCALE GENOMIC DNA]</scope>
    <source>
        <strain evidence="2">KCTC 13244</strain>
    </source>
</reference>
<dbReference type="STRING" id="519424.AZF04_11605"/>
<keyword evidence="3" id="KW-1185">Reference proteome</keyword>
<dbReference type="InterPro" id="IPR015005">
    <property type="entry name" value="DUF1854"/>
</dbReference>
<evidence type="ECO:0000259" key="1">
    <source>
        <dbReference type="Pfam" id="PF08909"/>
    </source>
</evidence>
<gene>
    <name evidence="2" type="ORF">AZF04_11605</name>
</gene>
<dbReference type="AlphaFoldDB" id="A0A161QEK4"/>
<proteinExistence type="predicted"/>
<dbReference type="EMBL" id="LTAO01000037">
    <property type="protein sequence ID" value="KYG26977.1"/>
    <property type="molecule type" value="Genomic_DNA"/>
</dbReference>
<evidence type="ECO:0000313" key="3">
    <source>
        <dbReference type="Proteomes" id="UP000075806"/>
    </source>
</evidence>
<sequence>MKNSEIFSYLEAETITLRRDPSGILHATILNEHYKEVQLLRAFPHKYPHQYISVRKKDKEEIGLIFDLQELDDESRKAALIQLRTYYMIPKVTKVLSIKSEPGLWIFNFETDRGSIELLLRNVHDHIQVTNEGYIMIKDDEHLEVRIEDFSALDKTSKRLLQKVL</sequence>
<comment type="caution">
    <text evidence="2">The sequence shown here is derived from an EMBL/GenBank/DDBJ whole genome shotgun (WGS) entry which is preliminary data.</text>
</comment>
<name>A0A161QEK4_9BACI</name>
<dbReference type="OrthoDB" id="2852740at2"/>
<feature type="domain" description="DUF1854" evidence="1">
    <location>
        <begin position="34"/>
        <end position="163"/>
    </location>
</feature>
<dbReference type="Pfam" id="PF08909">
    <property type="entry name" value="DUF1854"/>
    <property type="match status" value="1"/>
</dbReference>
<dbReference type="Proteomes" id="UP000075806">
    <property type="component" value="Unassembled WGS sequence"/>
</dbReference>
<dbReference type="RefSeq" id="WP_061949934.1">
    <property type="nucleotide sequence ID" value="NZ_LTAO01000037.1"/>
</dbReference>